<dbReference type="Pfam" id="PF05960">
    <property type="entry name" value="DUF885"/>
    <property type="match status" value="1"/>
</dbReference>
<protein>
    <submittedName>
        <fullName evidence="1">Protein containing DUF885</fullName>
    </submittedName>
</protein>
<dbReference type="Proteomes" id="UP000018234">
    <property type="component" value="Unassembled WGS sequence"/>
</dbReference>
<evidence type="ECO:0000313" key="2">
    <source>
        <dbReference type="Proteomes" id="UP000018234"/>
    </source>
</evidence>
<comment type="caution">
    <text evidence="1">The sequence shown here is derived from an EMBL/GenBank/DDBJ whole genome shotgun (WGS) entry which is preliminary data.</text>
</comment>
<dbReference type="PANTHER" id="PTHR33361:SF16">
    <property type="entry name" value="DUF885 DOMAIN-CONTAINING PROTEIN"/>
    <property type="match status" value="1"/>
</dbReference>
<dbReference type="InterPro" id="IPR010281">
    <property type="entry name" value="DUF885"/>
</dbReference>
<accession>A0ABN0QHQ3</accession>
<proteinExistence type="predicted"/>
<gene>
    <name evidence="1" type="ORF">FSS13T_09590</name>
</gene>
<sequence length="588" mass="68199">MNKTRILFSAMLFSLFFVNCKKEEKMVDFKSVTDDYFKEKNELNPLDATLNGQNEYNDQFVFEMTDAYRKKQGKFFDKYEKALSGVDTINLSAEEKISYHIIKWETSVGKELLKQEANLMPINQFESTHLKIMQFASGTSAQPFRTEKDYRNFLKRMELYSVWIDSAMIYMEKGIQKRVVLPKVLTEKMIPQFEEQVTNNVEDNLFYSTIKTMPASFSEEVKTALKEEYAKVITGKLVPQYQKMTRFLKDKYLPASRASSGIGSLPGGKDLYAVYVKQWTTTDMNPDEIHELGLKEVARLKAEMEKVKEQVGFKGTIVEFFNHVRNNPELKPFEKPEEVIANFEAIHKRIKPNVDKLFSLQPKTPFEIRRTEAFREKTASAEYIQGTADGTRPGIFYVPIPDVSNYNYYGDEDLFLHEAIPGHHFQVSLQQENKELPDFRKFNWFGAYGEGWALYTESLGKELGLYTDPYQYFGMLGNEMHRAIRLVVDTGLHSKGWTREQAIKYSLENEAESEASIISEIERYMAYSGQALSYKIGQLKIIELRKKAETQMKDKFDIKVFHQKVLESGVMPLALLEKKINDWILSGK</sequence>
<dbReference type="RefSeq" id="WP_023576005.1">
    <property type="nucleotide sequence ID" value="NZ_AVFO01000015.1"/>
</dbReference>
<name>A0ABN0QHQ3_9FLAO</name>
<reference evidence="1 2" key="1">
    <citation type="submission" date="2013-08" db="EMBL/GenBank/DDBJ databases">
        <title>Flavobacterium saliperosum type strain genome sequencing.</title>
        <authorList>
            <person name="Lee K."/>
            <person name="Yi H."/>
            <person name="Park S."/>
            <person name="Chun J."/>
        </authorList>
    </citation>
    <scope>NUCLEOTIDE SEQUENCE [LARGE SCALE GENOMIC DNA]</scope>
    <source>
        <strain evidence="1 2">S13</strain>
    </source>
</reference>
<keyword evidence="2" id="KW-1185">Reference proteome</keyword>
<dbReference type="PANTHER" id="PTHR33361">
    <property type="entry name" value="GLR0591 PROTEIN"/>
    <property type="match status" value="1"/>
</dbReference>
<dbReference type="EMBL" id="AVFO01000015">
    <property type="protein sequence ID" value="ESU26791.1"/>
    <property type="molecule type" value="Genomic_DNA"/>
</dbReference>
<organism evidence="1 2">
    <name type="scientific">Flavobacterium saliperosum S13</name>
    <dbReference type="NCBI Taxonomy" id="1341155"/>
    <lineage>
        <taxon>Bacteria</taxon>
        <taxon>Pseudomonadati</taxon>
        <taxon>Bacteroidota</taxon>
        <taxon>Flavobacteriia</taxon>
        <taxon>Flavobacteriales</taxon>
        <taxon>Flavobacteriaceae</taxon>
        <taxon>Flavobacterium</taxon>
    </lineage>
</organism>
<evidence type="ECO:0000313" key="1">
    <source>
        <dbReference type="EMBL" id="ESU26791.1"/>
    </source>
</evidence>